<organism evidence="2 3">
    <name type="scientific">Rhodalgimonas zhirmunskyi</name>
    <dbReference type="NCBI Taxonomy" id="2964767"/>
    <lineage>
        <taxon>Bacteria</taxon>
        <taxon>Pseudomonadati</taxon>
        <taxon>Pseudomonadota</taxon>
        <taxon>Alphaproteobacteria</taxon>
        <taxon>Rhodobacterales</taxon>
        <taxon>Roseobacteraceae</taxon>
        <taxon>Rhodalgimonas</taxon>
    </lineage>
</organism>
<dbReference type="Gene3D" id="1.20.1420.20">
    <property type="entry name" value="M75 peptidase, HXXE motif"/>
    <property type="match status" value="1"/>
</dbReference>
<evidence type="ECO:0000313" key="3">
    <source>
        <dbReference type="Proteomes" id="UP001227162"/>
    </source>
</evidence>
<dbReference type="EMBL" id="JANFFA010000001">
    <property type="protein sequence ID" value="MDQ2093714.1"/>
    <property type="molecule type" value="Genomic_DNA"/>
</dbReference>
<gene>
    <name evidence="2" type="ORF">NOI20_06300</name>
</gene>
<comment type="caution">
    <text evidence="2">The sequence shown here is derived from an EMBL/GenBank/DDBJ whole genome shotgun (WGS) entry which is preliminary data.</text>
</comment>
<feature type="signal peptide" evidence="1">
    <location>
        <begin position="1"/>
        <end position="32"/>
    </location>
</feature>
<dbReference type="Proteomes" id="UP001227162">
    <property type="component" value="Unassembled WGS sequence"/>
</dbReference>
<sequence length="342" mass="36359">MTRPRISVLAPAFTLALFFAALGLALRAPAEATPEGHPALAAIYDDILTKDAHNAAQSCHALEPLLTPDSTPEARTQAFIALAQGWGRVQAAYILGGYDMDAMDYPLLIDMFHHGKEDLPASLARAITSDSAPKTALFKNSYRSITALDDLMFSGPWTPRRAALSQVAAETVCARLDAIHQGYTAHRADFLADPDTALALLINAQIHNIYKTREWRIAEVVGLNKKTLGRVLPENAQYPNNLAASWAAIGAMLDTHAALLDADKQPNIATIAADAGNGGLEEVQTALTAAKSAYDGASVADYADTAKMIPLFAALQKVQKAFYDHLALSLGVAAGLVDADGD</sequence>
<proteinExistence type="predicted"/>
<evidence type="ECO:0000313" key="2">
    <source>
        <dbReference type="EMBL" id="MDQ2093714.1"/>
    </source>
</evidence>
<keyword evidence="3" id="KW-1185">Reference proteome</keyword>
<keyword evidence="1" id="KW-0732">Signal</keyword>
<feature type="chain" id="PRO_5042492907" description="Imelysin-like domain-containing protein" evidence="1">
    <location>
        <begin position="33"/>
        <end position="342"/>
    </location>
</feature>
<protein>
    <recommendedName>
        <fullName evidence="4">Imelysin-like domain-containing protein</fullName>
    </recommendedName>
</protein>
<evidence type="ECO:0000256" key="1">
    <source>
        <dbReference type="SAM" id="SignalP"/>
    </source>
</evidence>
<dbReference type="AlphaFoldDB" id="A0AAJ1X5L3"/>
<dbReference type="InterPro" id="IPR038352">
    <property type="entry name" value="Imelysin_sf"/>
</dbReference>
<name>A0AAJ1X5L3_9RHOB</name>
<reference evidence="2" key="2">
    <citation type="submission" date="2023-04" db="EMBL/GenBank/DDBJ databases">
        <title>'Rhodoalgimonas zhirmunskyi' gen. nov., isolated from a red alga.</title>
        <authorList>
            <person name="Nedashkovskaya O.I."/>
            <person name="Otstavnykh N.Y."/>
            <person name="Bystritskaya E.P."/>
            <person name="Balabanova L.A."/>
            <person name="Isaeva M.P."/>
        </authorList>
    </citation>
    <scope>NUCLEOTIDE SEQUENCE</scope>
    <source>
        <strain evidence="2">10Alg 79</strain>
    </source>
</reference>
<reference evidence="2" key="1">
    <citation type="submission" date="2022-07" db="EMBL/GenBank/DDBJ databases">
        <authorList>
            <person name="Otstavnykh N."/>
            <person name="Isaeva M."/>
            <person name="Bystritskaya E."/>
        </authorList>
    </citation>
    <scope>NUCLEOTIDE SEQUENCE</scope>
    <source>
        <strain evidence="2">10Alg 79</strain>
    </source>
</reference>
<dbReference type="RefSeq" id="WP_317625294.1">
    <property type="nucleotide sequence ID" value="NZ_JANFFA010000001.1"/>
</dbReference>
<accession>A0AAJ1X5L3</accession>
<evidence type="ECO:0008006" key="4">
    <source>
        <dbReference type="Google" id="ProtNLM"/>
    </source>
</evidence>